<dbReference type="Gene3D" id="3.40.50.880">
    <property type="match status" value="1"/>
</dbReference>
<comment type="subcellular location">
    <subcellularLocation>
        <location evidence="11">Cytoplasm</location>
    </subcellularLocation>
</comment>
<dbReference type="InterPro" id="IPR017926">
    <property type="entry name" value="GATASE"/>
</dbReference>
<evidence type="ECO:0000256" key="3">
    <source>
        <dbReference type="ARBA" id="ARBA00022605"/>
    </source>
</evidence>
<gene>
    <name evidence="11 14" type="primary">hisH</name>
    <name evidence="14" type="ORF">CYJ47_04425</name>
</gene>
<dbReference type="InterPro" id="IPR029062">
    <property type="entry name" value="Class_I_gatase-like"/>
</dbReference>
<reference evidence="14" key="2">
    <citation type="submission" date="2023-10" db="EMBL/GenBank/DDBJ databases">
        <authorList>
            <person name="Choi B."/>
        </authorList>
    </citation>
    <scope>NUCLEOTIDE SEQUENCE</scope>
    <source>
        <strain evidence="14">UMB0763</strain>
    </source>
</reference>
<evidence type="ECO:0000256" key="2">
    <source>
        <dbReference type="ARBA" id="ARBA00011152"/>
    </source>
</evidence>
<comment type="catalytic activity">
    <reaction evidence="10 11">
        <text>L-glutamine + H2O = L-glutamate + NH4(+)</text>
        <dbReference type="Rhea" id="RHEA:15889"/>
        <dbReference type="ChEBI" id="CHEBI:15377"/>
        <dbReference type="ChEBI" id="CHEBI:28938"/>
        <dbReference type="ChEBI" id="CHEBI:29985"/>
        <dbReference type="ChEBI" id="CHEBI:58359"/>
        <dbReference type="EC" id="3.5.1.2"/>
    </reaction>
</comment>
<dbReference type="RefSeq" id="WP_101678317.1">
    <property type="nucleotide sequence ID" value="NZ_CAMIHY010000051.1"/>
</dbReference>
<feature type="active site" description="Nucleophile" evidence="11 12">
    <location>
        <position position="81"/>
    </location>
</feature>
<name>A0AAF0YXJ7_9CORY</name>
<dbReference type="HAMAP" id="MF_00278">
    <property type="entry name" value="HisH"/>
    <property type="match status" value="1"/>
</dbReference>
<evidence type="ECO:0000256" key="1">
    <source>
        <dbReference type="ARBA" id="ARBA00005091"/>
    </source>
</evidence>
<dbReference type="InterPro" id="IPR010139">
    <property type="entry name" value="Imidazole-glycPsynth_HisH"/>
</dbReference>
<comment type="pathway">
    <text evidence="1 11">Amino-acid biosynthesis; L-histidine biosynthesis; L-histidine from 5-phospho-alpha-D-ribose 1-diphosphate: step 5/9.</text>
</comment>
<evidence type="ECO:0000256" key="11">
    <source>
        <dbReference type="HAMAP-Rule" id="MF_00278"/>
    </source>
</evidence>
<organism evidence="14 15">
    <name type="scientific">Corynebacterium pyruviciproducens</name>
    <dbReference type="NCBI Taxonomy" id="598660"/>
    <lineage>
        <taxon>Bacteria</taxon>
        <taxon>Bacillati</taxon>
        <taxon>Actinomycetota</taxon>
        <taxon>Actinomycetes</taxon>
        <taxon>Mycobacteriales</taxon>
        <taxon>Corynebacteriaceae</taxon>
        <taxon>Corynebacterium</taxon>
    </lineage>
</organism>
<evidence type="ECO:0000313" key="15">
    <source>
        <dbReference type="Proteomes" id="UP000234560"/>
    </source>
</evidence>
<dbReference type="AlphaFoldDB" id="A0AAF0YXJ7"/>
<protein>
    <recommendedName>
        <fullName evidence="11">Imidazole glycerol phosphate synthase subunit HisH</fullName>
        <ecNumber evidence="11">4.3.2.10</ecNumber>
    </recommendedName>
    <alternativeName>
        <fullName evidence="11">IGP synthase glutaminase subunit</fullName>
        <ecNumber evidence="11">3.5.1.2</ecNumber>
    </alternativeName>
    <alternativeName>
        <fullName evidence="11">IGP synthase subunit HisH</fullName>
    </alternativeName>
    <alternativeName>
        <fullName evidence="11">ImGP synthase subunit HisH</fullName>
        <shortName evidence="11">IGPS subunit HisH</shortName>
    </alternativeName>
</protein>
<evidence type="ECO:0000256" key="7">
    <source>
        <dbReference type="ARBA" id="ARBA00023239"/>
    </source>
</evidence>
<feature type="domain" description="Glutamine amidotransferase" evidence="13">
    <location>
        <begin position="8"/>
        <end position="207"/>
    </location>
</feature>
<dbReference type="Proteomes" id="UP000234560">
    <property type="component" value="Chromosome"/>
</dbReference>
<comment type="catalytic activity">
    <reaction evidence="9 11">
        <text>5-[(5-phospho-1-deoxy-D-ribulos-1-ylimino)methylamino]-1-(5-phospho-beta-D-ribosyl)imidazole-4-carboxamide + L-glutamine = D-erythro-1-(imidazol-4-yl)glycerol 3-phosphate + 5-amino-1-(5-phospho-beta-D-ribosyl)imidazole-4-carboxamide + L-glutamate + H(+)</text>
        <dbReference type="Rhea" id="RHEA:24793"/>
        <dbReference type="ChEBI" id="CHEBI:15378"/>
        <dbReference type="ChEBI" id="CHEBI:29985"/>
        <dbReference type="ChEBI" id="CHEBI:58278"/>
        <dbReference type="ChEBI" id="CHEBI:58359"/>
        <dbReference type="ChEBI" id="CHEBI:58475"/>
        <dbReference type="ChEBI" id="CHEBI:58525"/>
        <dbReference type="EC" id="4.3.2.10"/>
    </reaction>
</comment>
<keyword evidence="11" id="KW-0963">Cytoplasm</keyword>
<evidence type="ECO:0000256" key="8">
    <source>
        <dbReference type="ARBA" id="ARBA00025299"/>
    </source>
</evidence>
<reference evidence="14" key="1">
    <citation type="submission" date="2017-12" db="EMBL/GenBank/DDBJ databases">
        <authorList>
            <person name="Thomas-White K."/>
            <person name="Wolfe A.J."/>
        </authorList>
    </citation>
    <scope>NUCLEOTIDE SEQUENCE</scope>
    <source>
        <strain evidence="14">UMB0763</strain>
    </source>
</reference>
<comment type="function">
    <text evidence="8 11">IGPS catalyzes the conversion of PRFAR and glutamine to IGP, AICAR and glutamate. The HisH subunit catalyzes the hydrolysis of glutamine to glutamate and ammonia as part of the synthesis of IGP and AICAR. The resulting ammonia molecule is channeled to the active site of HisF.</text>
</comment>
<evidence type="ECO:0000313" key="14">
    <source>
        <dbReference type="EMBL" id="WOT03023.1"/>
    </source>
</evidence>
<sequence>MVRPAVGIVDYGAGNLFSAARALEEVGADVTVTTRPDSLVDGVLIPGVGAFASAMEGLKKISAQRMVEERLAGGRPVMGICLGLQVMFDKGVENGVTTAGLGQWPGVVESLGVTPLPHMGWNTVAHPNKSRMFDGISPEARFYFVHSYGVLKDRFERTPPLTPPLIGWTEHSGRRFISAVEDGPLWATQFHPEKSGRAGLALLRNWVASL</sequence>
<evidence type="ECO:0000256" key="9">
    <source>
        <dbReference type="ARBA" id="ARBA00047838"/>
    </source>
</evidence>
<dbReference type="PIRSF" id="PIRSF000495">
    <property type="entry name" value="Amidotransf_hisH"/>
    <property type="match status" value="1"/>
</dbReference>
<dbReference type="GO" id="GO:0016829">
    <property type="term" value="F:lyase activity"/>
    <property type="evidence" value="ECO:0007669"/>
    <property type="project" value="UniProtKB-KW"/>
</dbReference>
<accession>A0AAF0YXJ7</accession>
<dbReference type="KEGG" id="cpyr:CYJ47_04425"/>
<evidence type="ECO:0000256" key="12">
    <source>
        <dbReference type="PIRSR" id="PIRSR000495-1"/>
    </source>
</evidence>
<evidence type="ECO:0000259" key="13">
    <source>
        <dbReference type="Pfam" id="PF00117"/>
    </source>
</evidence>
<dbReference type="PROSITE" id="PS51273">
    <property type="entry name" value="GATASE_TYPE_1"/>
    <property type="match status" value="1"/>
</dbReference>
<keyword evidence="6 11" id="KW-0368">Histidine biosynthesis</keyword>
<dbReference type="EMBL" id="CP136958">
    <property type="protein sequence ID" value="WOT03023.1"/>
    <property type="molecule type" value="Genomic_DNA"/>
</dbReference>
<keyword evidence="7 11" id="KW-0456">Lyase</keyword>
<feature type="active site" evidence="11 12">
    <location>
        <position position="191"/>
    </location>
</feature>
<feature type="active site" evidence="11 12">
    <location>
        <position position="193"/>
    </location>
</feature>
<evidence type="ECO:0000256" key="4">
    <source>
        <dbReference type="ARBA" id="ARBA00022801"/>
    </source>
</evidence>
<dbReference type="EC" id="3.5.1.2" evidence="11"/>
<dbReference type="GO" id="GO:0005737">
    <property type="term" value="C:cytoplasm"/>
    <property type="evidence" value="ECO:0007669"/>
    <property type="project" value="UniProtKB-SubCell"/>
</dbReference>
<dbReference type="GO" id="GO:0000105">
    <property type="term" value="P:L-histidine biosynthetic process"/>
    <property type="evidence" value="ECO:0007669"/>
    <property type="project" value="UniProtKB-UniRule"/>
</dbReference>
<dbReference type="SUPFAM" id="SSF52317">
    <property type="entry name" value="Class I glutamine amidotransferase-like"/>
    <property type="match status" value="1"/>
</dbReference>
<dbReference type="EC" id="4.3.2.10" evidence="11"/>
<evidence type="ECO:0000256" key="10">
    <source>
        <dbReference type="ARBA" id="ARBA00049534"/>
    </source>
</evidence>
<dbReference type="CDD" id="cd01748">
    <property type="entry name" value="GATase1_IGP_Synthase"/>
    <property type="match status" value="1"/>
</dbReference>
<proteinExistence type="inferred from homology"/>
<evidence type="ECO:0000256" key="6">
    <source>
        <dbReference type="ARBA" id="ARBA00023102"/>
    </source>
</evidence>
<dbReference type="GO" id="GO:0004359">
    <property type="term" value="F:glutaminase activity"/>
    <property type="evidence" value="ECO:0007669"/>
    <property type="project" value="UniProtKB-EC"/>
</dbReference>
<comment type="subunit">
    <text evidence="2 11">Heterodimer of HisH and HisF.</text>
</comment>
<dbReference type="Pfam" id="PF00117">
    <property type="entry name" value="GATase"/>
    <property type="match status" value="1"/>
</dbReference>
<dbReference type="NCBIfam" id="TIGR01855">
    <property type="entry name" value="IMP_synth_hisH"/>
    <property type="match status" value="1"/>
</dbReference>
<dbReference type="PANTHER" id="PTHR42701:SF1">
    <property type="entry name" value="IMIDAZOLE GLYCEROL PHOSPHATE SYNTHASE SUBUNIT HISH"/>
    <property type="match status" value="1"/>
</dbReference>
<keyword evidence="5 11" id="KW-0315">Glutamine amidotransferase</keyword>
<keyword evidence="3 11" id="KW-0028">Amino-acid biosynthesis</keyword>
<dbReference type="GO" id="GO:0000107">
    <property type="term" value="F:imidazoleglycerol-phosphate synthase activity"/>
    <property type="evidence" value="ECO:0007669"/>
    <property type="project" value="UniProtKB-UniRule"/>
</dbReference>
<evidence type="ECO:0000256" key="5">
    <source>
        <dbReference type="ARBA" id="ARBA00022962"/>
    </source>
</evidence>
<keyword evidence="4 11" id="KW-0378">Hydrolase</keyword>
<dbReference type="PANTHER" id="PTHR42701">
    <property type="entry name" value="IMIDAZOLE GLYCEROL PHOSPHATE SYNTHASE SUBUNIT HISH"/>
    <property type="match status" value="1"/>
</dbReference>